<dbReference type="Pfam" id="PF01381">
    <property type="entry name" value="HTH_3"/>
    <property type="match status" value="1"/>
</dbReference>
<organism evidence="2 3">
    <name type="scientific">Stagnihabitans tardus</name>
    <dbReference type="NCBI Taxonomy" id="2699202"/>
    <lineage>
        <taxon>Bacteria</taxon>
        <taxon>Pseudomonadati</taxon>
        <taxon>Pseudomonadota</taxon>
        <taxon>Alphaproteobacteria</taxon>
        <taxon>Rhodobacterales</taxon>
        <taxon>Paracoccaceae</taxon>
        <taxon>Stagnihabitans</taxon>
    </lineage>
</organism>
<dbReference type="CDD" id="cd00093">
    <property type="entry name" value="HTH_XRE"/>
    <property type="match status" value="1"/>
</dbReference>
<dbReference type="EMBL" id="JAABNR010000007">
    <property type="protein sequence ID" value="NBZ87683.1"/>
    <property type="molecule type" value="Genomic_DNA"/>
</dbReference>
<name>A0AAE4YAE6_9RHOB</name>
<gene>
    <name evidence="2" type="ORF">GV832_08840</name>
</gene>
<dbReference type="Proteomes" id="UP001193501">
    <property type="component" value="Unassembled WGS sequence"/>
</dbReference>
<reference evidence="2" key="1">
    <citation type="submission" date="2020-01" db="EMBL/GenBank/DDBJ databases">
        <authorList>
            <person name="Chen W.-M."/>
        </authorList>
    </citation>
    <scope>NUCLEOTIDE SEQUENCE</scope>
    <source>
        <strain evidence="2">CYK-10</strain>
    </source>
</reference>
<proteinExistence type="predicted"/>
<evidence type="ECO:0000259" key="1">
    <source>
        <dbReference type="PROSITE" id="PS50943"/>
    </source>
</evidence>
<accession>A0AAE4YAE6</accession>
<comment type="caution">
    <text evidence="2">The sequence shown here is derived from an EMBL/GenBank/DDBJ whole genome shotgun (WGS) entry which is preliminary data.</text>
</comment>
<feature type="domain" description="HTH cro/C1-type" evidence="1">
    <location>
        <begin position="30"/>
        <end position="71"/>
    </location>
</feature>
<dbReference type="AlphaFoldDB" id="A0AAE4YAE6"/>
<keyword evidence="3" id="KW-1185">Reference proteome</keyword>
<dbReference type="SUPFAM" id="SSF47413">
    <property type="entry name" value="lambda repressor-like DNA-binding domains"/>
    <property type="match status" value="1"/>
</dbReference>
<dbReference type="InterPro" id="IPR001387">
    <property type="entry name" value="Cro/C1-type_HTH"/>
</dbReference>
<sequence length="279" mass="30531">MPEMIDRRDRATLFRTRLLQALEGRSQSWLARETGLDRSTISALLAPGTRLPNAQAAADCASVLGVSCDWLLGLTDRRDPPDVLAARAVTLVPAARALFDDTILAWHRAAKGAKIRHVPATLPDLLKTPEVLAFEYAAILPDPGPALSAFQAQREGLDASLPDFEIALPRHELVSFASGTGYWSGLAPELRRAQLDHFAEVLETRYPALRLYLFDAHRVFSAPVTVFGSDRAVVYLGQQYLVLTDQARVAEAAQHFDHLVREAGHSARDTPGLIRGLAV</sequence>
<dbReference type="PROSITE" id="PS50943">
    <property type="entry name" value="HTH_CROC1"/>
    <property type="match status" value="1"/>
</dbReference>
<evidence type="ECO:0000313" key="2">
    <source>
        <dbReference type="EMBL" id="NBZ87683.1"/>
    </source>
</evidence>
<dbReference type="GO" id="GO:0003677">
    <property type="term" value="F:DNA binding"/>
    <property type="evidence" value="ECO:0007669"/>
    <property type="project" value="InterPro"/>
</dbReference>
<protein>
    <submittedName>
        <fullName evidence="2">Transcriptional regulator</fullName>
    </submittedName>
</protein>
<dbReference type="InterPro" id="IPR010982">
    <property type="entry name" value="Lambda_DNA-bd_dom_sf"/>
</dbReference>
<dbReference type="Gene3D" id="1.10.260.40">
    <property type="entry name" value="lambda repressor-like DNA-binding domains"/>
    <property type="match status" value="1"/>
</dbReference>
<evidence type="ECO:0000313" key="3">
    <source>
        <dbReference type="Proteomes" id="UP001193501"/>
    </source>
</evidence>